<dbReference type="EMBL" id="JAFIRN010000003">
    <property type="protein sequence ID" value="KAG5852675.1"/>
    <property type="molecule type" value="Genomic_DNA"/>
</dbReference>
<comment type="caution">
    <text evidence="2">The sequence shown here is derived from an EMBL/GenBank/DDBJ whole genome shotgun (WGS) entry which is preliminary data.</text>
</comment>
<organism evidence="2 3">
    <name type="scientific">Anguilla anguilla</name>
    <name type="common">European freshwater eel</name>
    <name type="synonym">Muraena anguilla</name>
    <dbReference type="NCBI Taxonomy" id="7936"/>
    <lineage>
        <taxon>Eukaryota</taxon>
        <taxon>Metazoa</taxon>
        <taxon>Chordata</taxon>
        <taxon>Craniata</taxon>
        <taxon>Vertebrata</taxon>
        <taxon>Euteleostomi</taxon>
        <taxon>Actinopterygii</taxon>
        <taxon>Neopterygii</taxon>
        <taxon>Teleostei</taxon>
        <taxon>Anguilliformes</taxon>
        <taxon>Anguillidae</taxon>
        <taxon>Anguilla</taxon>
    </lineage>
</organism>
<gene>
    <name evidence="2" type="ORF">ANANG_G00065110</name>
</gene>
<feature type="compositionally biased region" description="Polar residues" evidence="1">
    <location>
        <begin position="67"/>
        <end position="80"/>
    </location>
</feature>
<evidence type="ECO:0000313" key="2">
    <source>
        <dbReference type="EMBL" id="KAG5852675.1"/>
    </source>
</evidence>
<dbReference type="Proteomes" id="UP001044222">
    <property type="component" value="Unassembled WGS sequence"/>
</dbReference>
<name>A0A9D3S2U7_ANGAN</name>
<protein>
    <submittedName>
        <fullName evidence="2">Uncharacterized protein</fullName>
    </submittedName>
</protein>
<evidence type="ECO:0000256" key="1">
    <source>
        <dbReference type="SAM" id="MobiDB-lite"/>
    </source>
</evidence>
<sequence length="88" mass="9609">MSCERLTIPQHLHQQNVLYQVKALTKKGRQAGRGGASHVTQLRVLAKKKITPEATSRNPATEAMAIPTTNGSDTYSSQCSPRWHPGQG</sequence>
<dbReference type="AlphaFoldDB" id="A0A9D3S2U7"/>
<reference evidence="2" key="1">
    <citation type="submission" date="2021-01" db="EMBL/GenBank/DDBJ databases">
        <title>A chromosome-scale assembly of European eel, Anguilla anguilla.</title>
        <authorList>
            <person name="Henkel C."/>
            <person name="Jong-Raadsen S.A."/>
            <person name="Dufour S."/>
            <person name="Weltzien F.-A."/>
            <person name="Palstra A.P."/>
            <person name="Pelster B."/>
            <person name="Spaink H.P."/>
            <person name="Van Den Thillart G.E."/>
            <person name="Jansen H."/>
            <person name="Zahm M."/>
            <person name="Klopp C."/>
            <person name="Cedric C."/>
            <person name="Louis A."/>
            <person name="Berthelot C."/>
            <person name="Parey E."/>
            <person name="Roest Crollius H."/>
            <person name="Montfort J."/>
            <person name="Robinson-Rechavi M."/>
            <person name="Bucao C."/>
            <person name="Bouchez O."/>
            <person name="Gislard M."/>
            <person name="Lluch J."/>
            <person name="Milhes M."/>
            <person name="Lampietro C."/>
            <person name="Lopez Roques C."/>
            <person name="Donnadieu C."/>
            <person name="Braasch I."/>
            <person name="Desvignes T."/>
            <person name="Postlethwait J."/>
            <person name="Bobe J."/>
            <person name="Guiguen Y."/>
            <person name="Dirks R."/>
        </authorList>
    </citation>
    <scope>NUCLEOTIDE SEQUENCE</scope>
    <source>
        <strain evidence="2">Tag_6206</strain>
        <tissue evidence="2">Liver</tissue>
    </source>
</reference>
<proteinExistence type="predicted"/>
<feature type="region of interest" description="Disordered" evidence="1">
    <location>
        <begin position="50"/>
        <end position="88"/>
    </location>
</feature>
<evidence type="ECO:0000313" key="3">
    <source>
        <dbReference type="Proteomes" id="UP001044222"/>
    </source>
</evidence>
<keyword evidence="3" id="KW-1185">Reference proteome</keyword>
<accession>A0A9D3S2U7</accession>